<dbReference type="STRING" id="626887.J057_14930"/>
<dbReference type="HOGENOM" id="CLU_1641716_0_0_6"/>
<name>N6WMM5_9GAMM</name>
<dbReference type="Proteomes" id="UP000013165">
    <property type="component" value="Unassembled WGS sequence"/>
</dbReference>
<accession>N6WMM5</accession>
<evidence type="ECO:0000313" key="1">
    <source>
        <dbReference type="EMBL" id="ENO12706.2"/>
    </source>
</evidence>
<gene>
    <name evidence="1" type="ORF">J057_14930</name>
</gene>
<proteinExistence type="predicted"/>
<dbReference type="AlphaFoldDB" id="N6WMM5"/>
<reference evidence="1 2" key="1">
    <citation type="journal article" date="2013" name="Genome Announc.">
        <title>Genome Sequence of the Polycyclic Aromatic Hydrocarbon-Degrading Bacterium Strain Marinobacter nanhaiticus D15-8WT.</title>
        <authorList>
            <person name="Cui Z."/>
            <person name="Gao W."/>
            <person name="Li Q."/>
            <person name="Xu G."/>
            <person name="Zheng L."/>
        </authorList>
    </citation>
    <scope>NUCLEOTIDE SEQUENCE [LARGE SCALE GENOMIC DNA]</scope>
    <source>
        <strain evidence="1 2">D15-8W</strain>
    </source>
</reference>
<organism evidence="1 2">
    <name type="scientific">Marinobacter nanhaiticus D15-8W</name>
    <dbReference type="NCBI Taxonomy" id="626887"/>
    <lineage>
        <taxon>Bacteria</taxon>
        <taxon>Pseudomonadati</taxon>
        <taxon>Pseudomonadota</taxon>
        <taxon>Gammaproteobacteria</taxon>
        <taxon>Pseudomonadales</taxon>
        <taxon>Marinobacteraceae</taxon>
        <taxon>Marinobacter</taxon>
    </lineage>
</organism>
<comment type="caution">
    <text evidence="1">The sequence shown here is derived from an EMBL/GenBank/DDBJ whole genome shotgun (WGS) entry which is preliminary data.</text>
</comment>
<dbReference type="EMBL" id="APLQ01000014">
    <property type="protein sequence ID" value="ENO12706.2"/>
    <property type="molecule type" value="Genomic_DNA"/>
</dbReference>
<dbReference type="RefSeq" id="WP_040882509.1">
    <property type="nucleotide sequence ID" value="NZ_AP028878.1"/>
</dbReference>
<dbReference type="PATRIC" id="fig|626887.3.peg.2977"/>
<sequence>MSHRLSAVPHIVRFLTTALLMPGLMFSSGCALTMTNTLDTVGEREQSGEIIVRDLEENHAIPTKIHEFNVDNNFFYSLALQTSISKSEKGEGGTVRIPFNRLTSSWTEVNGTLDGEPAVFEARQRETDYGYKVEVRREYSEWYAYPFNALATAITPIDAAKNFTITYSAMILFAIVNPFIDASIPIVPLTPTGY</sequence>
<protein>
    <submittedName>
        <fullName evidence="1">Uncharacterized protein</fullName>
    </submittedName>
</protein>
<evidence type="ECO:0000313" key="2">
    <source>
        <dbReference type="Proteomes" id="UP000013165"/>
    </source>
</evidence>
<dbReference type="PROSITE" id="PS51257">
    <property type="entry name" value="PROKAR_LIPOPROTEIN"/>
    <property type="match status" value="1"/>
</dbReference>
<keyword evidence="2" id="KW-1185">Reference proteome</keyword>